<dbReference type="EMBL" id="WTYN01000001">
    <property type="protein sequence ID" value="MXO63216.1"/>
    <property type="molecule type" value="Genomic_DNA"/>
</dbReference>
<feature type="chain" id="PRO_5032912521" description="DUF3617 family protein" evidence="1">
    <location>
        <begin position="38"/>
        <end position="145"/>
    </location>
</feature>
<dbReference type="OrthoDB" id="7595119at2"/>
<keyword evidence="3" id="KW-1185">Reference proteome</keyword>
<keyword evidence="1" id="KW-0732">Signal</keyword>
<name>A0A844YDR2_9SPHN</name>
<reference evidence="2 3" key="1">
    <citation type="submission" date="2019-12" db="EMBL/GenBank/DDBJ databases">
        <title>Genomic-based taxomic classification of the family Erythrobacteraceae.</title>
        <authorList>
            <person name="Xu L."/>
        </authorList>
    </citation>
    <scope>NUCLEOTIDE SEQUENCE [LARGE SCALE GENOMIC DNA]</scope>
    <source>
        <strain evidence="2 3">MCCC 1A09965</strain>
    </source>
</reference>
<organism evidence="2 3">
    <name type="scientific">Qipengyuania oceanensis</name>
    <dbReference type="NCBI Taxonomy" id="1463597"/>
    <lineage>
        <taxon>Bacteria</taxon>
        <taxon>Pseudomonadati</taxon>
        <taxon>Pseudomonadota</taxon>
        <taxon>Alphaproteobacteria</taxon>
        <taxon>Sphingomonadales</taxon>
        <taxon>Erythrobacteraceae</taxon>
        <taxon>Qipengyuania</taxon>
    </lineage>
</organism>
<sequence>MRFAGKFFSAPSGRVLRRLTALAAAGCAAMLIGPVHADDGGLALLDSLQKGSWEVRFRDGSPPRRLCVRTGRELLQLYQNSPNCGRYSVDGTSNSVTVQYSCRTEGYARTTVRKETGTLVQIEGQGVSRGRPFQFTAEARRMGAC</sequence>
<dbReference type="RefSeq" id="WP_160674482.1">
    <property type="nucleotide sequence ID" value="NZ_WTYN01000001.1"/>
</dbReference>
<gene>
    <name evidence="2" type="ORF">GRI48_09355</name>
</gene>
<dbReference type="AlphaFoldDB" id="A0A844YDR2"/>
<evidence type="ECO:0000313" key="2">
    <source>
        <dbReference type="EMBL" id="MXO63216.1"/>
    </source>
</evidence>
<comment type="caution">
    <text evidence="2">The sequence shown here is derived from an EMBL/GenBank/DDBJ whole genome shotgun (WGS) entry which is preliminary data.</text>
</comment>
<dbReference type="Proteomes" id="UP000445582">
    <property type="component" value="Unassembled WGS sequence"/>
</dbReference>
<evidence type="ECO:0008006" key="4">
    <source>
        <dbReference type="Google" id="ProtNLM"/>
    </source>
</evidence>
<protein>
    <recommendedName>
        <fullName evidence="4">DUF3617 family protein</fullName>
    </recommendedName>
</protein>
<evidence type="ECO:0000313" key="3">
    <source>
        <dbReference type="Proteomes" id="UP000445582"/>
    </source>
</evidence>
<proteinExistence type="predicted"/>
<evidence type="ECO:0000256" key="1">
    <source>
        <dbReference type="SAM" id="SignalP"/>
    </source>
</evidence>
<accession>A0A844YDR2</accession>
<feature type="signal peptide" evidence="1">
    <location>
        <begin position="1"/>
        <end position="37"/>
    </location>
</feature>